<sequence>MKVNNMHLICPLKSVEISHDFSPEDHDQGQLRASSGSRSFTCAREEKSERGLAWRTSLTARQSTHEYVVTCTAPESTRRHTTTADPQSDKRRCRSLPAVPPPSQSKQSTSL</sequence>
<protein>
    <submittedName>
        <fullName evidence="2">Uncharacterized protein</fullName>
    </submittedName>
</protein>
<feature type="compositionally biased region" description="Basic and acidic residues" evidence="1">
    <location>
        <begin position="19"/>
        <end position="29"/>
    </location>
</feature>
<keyword evidence="3" id="KW-1185">Reference proteome</keyword>
<name>A0A6H5ID24_9HYME</name>
<feature type="region of interest" description="Disordered" evidence="1">
    <location>
        <begin position="73"/>
        <end position="111"/>
    </location>
</feature>
<feature type="region of interest" description="Disordered" evidence="1">
    <location>
        <begin position="19"/>
        <end position="49"/>
    </location>
</feature>
<organism evidence="2 3">
    <name type="scientific">Trichogramma brassicae</name>
    <dbReference type="NCBI Taxonomy" id="86971"/>
    <lineage>
        <taxon>Eukaryota</taxon>
        <taxon>Metazoa</taxon>
        <taxon>Ecdysozoa</taxon>
        <taxon>Arthropoda</taxon>
        <taxon>Hexapoda</taxon>
        <taxon>Insecta</taxon>
        <taxon>Pterygota</taxon>
        <taxon>Neoptera</taxon>
        <taxon>Endopterygota</taxon>
        <taxon>Hymenoptera</taxon>
        <taxon>Apocrita</taxon>
        <taxon>Proctotrupomorpha</taxon>
        <taxon>Chalcidoidea</taxon>
        <taxon>Trichogrammatidae</taxon>
        <taxon>Trichogramma</taxon>
    </lineage>
</organism>
<dbReference type="EMBL" id="CADCXV010000760">
    <property type="protein sequence ID" value="CAB0034828.1"/>
    <property type="molecule type" value="Genomic_DNA"/>
</dbReference>
<proteinExistence type="predicted"/>
<dbReference type="Proteomes" id="UP000479190">
    <property type="component" value="Unassembled WGS sequence"/>
</dbReference>
<reference evidence="2 3" key="1">
    <citation type="submission" date="2020-02" db="EMBL/GenBank/DDBJ databases">
        <authorList>
            <person name="Ferguson B K."/>
        </authorList>
    </citation>
    <scope>NUCLEOTIDE SEQUENCE [LARGE SCALE GENOMIC DNA]</scope>
</reference>
<evidence type="ECO:0000313" key="2">
    <source>
        <dbReference type="EMBL" id="CAB0034828.1"/>
    </source>
</evidence>
<accession>A0A6H5ID24</accession>
<evidence type="ECO:0000256" key="1">
    <source>
        <dbReference type="SAM" id="MobiDB-lite"/>
    </source>
</evidence>
<dbReference type="AlphaFoldDB" id="A0A6H5ID24"/>
<evidence type="ECO:0000313" key="3">
    <source>
        <dbReference type="Proteomes" id="UP000479190"/>
    </source>
</evidence>
<feature type="compositionally biased region" description="Polar residues" evidence="1">
    <location>
        <begin position="31"/>
        <end position="40"/>
    </location>
</feature>
<gene>
    <name evidence="2" type="ORF">TBRA_LOCUS6726</name>
</gene>